<keyword evidence="1" id="KW-0472">Membrane</keyword>
<dbReference type="InterPro" id="IPR043993">
    <property type="entry name" value="T4SS_pilin"/>
</dbReference>
<feature type="signal peptide" evidence="2">
    <location>
        <begin position="1"/>
        <end position="30"/>
    </location>
</feature>
<protein>
    <submittedName>
        <fullName evidence="3">Uncharacterized protein</fullName>
    </submittedName>
</protein>
<keyword evidence="1" id="KW-0812">Transmembrane</keyword>
<dbReference type="Pfam" id="PF18895">
    <property type="entry name" value="T4SS_pilin"/>
    <property type="match status" value="1"/>
</dbReference>
<accession>A0A0G1YH16</accession>
<keyword evidence="2" id="KW-0732">Signal</keyword>
<evidence type="ECO:0000313" key="4">
    <source>
        <dbReference type="Proteomes" id="UP000033870"/>
    </source>
</evidence>
<comment type="caution">
    <text evidence="3">The sequence shown here is derived from an EMBL/GenBank/DDBJ whole genome shotgun (WGS) entry which is preliminary data.</text>
</comment>
<reference evidence="3 4" key="1">
    <citation type="journal article" date="2015" name="Nature">
        <title>rRNA introns, odd ribosomes, and small enigmatic genomes across a large radiation of phyla.</title>
        <authorList>
            <person name="Brown C.T."/>
            <person name="Hug L.A."/>
            <person name="Thomas B.C."/>
            <person name="Sharon I."/>
            <person name="Castelle C.J."/>
            <person name="Singh A."/>
            <person name="Wilkins M.J."/>
            <person name="Williams K.H."/>
            <person name="Banfield J.F."/>
        </authorList>
    </citation>
    <scope>NUCLEOTIDE SEQUENCE [LARGE SCALE GENOMIC DNA]</scope>
</reference>
<feature type="transmembrane region" description="Helical" evidence="1">
    <location>
        <begin position="225"/>
        <end position="248"/>
    </location>
</feature>
<sequence length="296" mass="31452">MPTILRIQLRLACAGLAILFLFFAASPTLALDASACAQLYGQSYSGCVLLEKGAFADACQNAQGPFKAKLEQTLSSGAAQTGSACTQTFLLMYNNSQGDFAADTDIEKCVAELVNCAELFLQCQGNTGQVDMNDLESQCNYFLAGGTKNWSQFKGQDLCSAAIKSEGVWGEKCAKYTGDLEKTKAEEGLTPPAGKDQQAEYAAALAELQANAAGLNQLKTKDIRLLIGGLIAKALGVVGSIALLMFVYGGILWMTAAGSSEKTEKGRQILVWSALGVIVIFSSYALLDIVFEVFRP</sequence>
<evidence type="ECO:0000256" key="2">
    <source>
        <dbReference type="SAM" id="SignalP"/>
    </source>
</evidence>
<feature type="chain" id="PRO_5002541200" evidence="2">
    <location>
        <begin position="31"/>
        <end position="296"/>
    </location>
</feature>
<evidence type="ECO:0000256" key="1">
    <source>
        <dbReference type="SAM" id="Phobius"/>
    </source>
</evidence>
<proteinExistence type="predicted"/>
<name>A0A0G1YH16_9BACT</name>
<organism evidence="3 4">
    <name type="scientific">Candidatus Magasanikbacteria bacterium GW2011_GWA2_56_11</name>
    <dbReference type="NCBI Taxonomy" id="1619044"/>
    <lineage>
        <taxon>Bacteria</taxon>
        <taxon>Candidatus Magasanikiibacteriota</taxon>
    </lineage>
</organism>
<dbReference type="EMBL" id="LCRX01000004">
    <property type="protein sequence ID" value="KKW42718.1"/>
    <property type="molecule type" value="Genomic_DNA"/>
</dbReference>
<feature type="transmembrane region" description="Helical" evidence="1">
    <location>
        <begin position="269"/>
        <end position="287"/>
    </location>
</feature>
<keyword evidence="1" id="KW-1133">Transmembrane helix</keyword>
<gene>
    <name evidence="3" type="ORF">UY92_C0004G0054</name>
</gene>
<dbReference type="STRING" id="1619044.UY92_C0004G0054"/>
<dbReference type="AlphaFoldDB" id="A0A0G1YH16"/>
<dbReference type="Proteomes" id="UP000033870">
    <property type="component" value="Unassembled WGS sequence"/>
</dbReference>
<evidence type="ECO:0000313" key="3">
    <source>
        <dbReference type="EMBL" id="KKW42718.1"/>
    </source>
</evidence>